<evidence type="ECO:0000313" key="10">
    <source>
        <dbReference type="Proteomes" id="UP000077248"/>
    </source>
</evidence>
<comment type="subcellular location">
    <subcellularLocation>
        <location evidence="1">Membrane</location>
        <topology evidence="1">Multi-pass membrane protein</topology>
    </subcellularLocation>
</comment>
<protein>
    <recommendedName>
        <fullName evidence="7">Rhodopsin domain-containing protein</fullName>
    </recommendedName>
</protein>
<keyword evidence="2 6" id="KW-0812">Transmembrane</keyword>
<gene>
    <name evidence="9" type="ORF">AA0117_g2386</name>
    <name evidence="8" type="ORF">CC77DRAFT_1090187</name>
</gene>
<feature type="transmembrane region" description="Helical" evidence="6">
    <location>
        <begin position="12"/>
        <end position="32"/>
    </location>
</feature>
<organism evidence="8 10">
    <name type="scientific">Alternaria alternata</name>
    <name type="common">Alternaria rot fungus</name>
    <name type="synonym">Torula alternata</name>
    <dbReference type="NCBI Taxonomy" id="5599"/>
    <lineage>
        <taxon>Eukaryota</taxon>
        <taxon>Fungi</taxon>
        <taxon>Dikarya</taxon>
        <taxon>Ascomycota</taxon>
        <taxon>Pezizomycotina</taxon>
        <taxon>Dothideomycetes</taxon>
        <taxon>Pleosporomycetidae</taxon>
        <taxon>Pleosporales</taxon>
        <taxon>Pleosporineae</taxon>
        <taxon>Pleosporaceae</taxon>
        <taxon>Alternaria</taxon>
        <taxon>Alternaria sect. Alternaria</taxon>
        <taxon>Alternaria alternata complex</taxon>
    </lineage>
</organism>
<evidence type="ECO:0000313" key="9">
    <source>
        <dbReference type="EMBL" id="RYN81680.1"/>
    </source>
</evidence>
<dbReference type="InterPro" id="IPR052337">
    <property type="entry name" value="SAT4-like"/>
</dbReference>
<reference evidence="8 10" key="1">
    <citation type="submission" date="2016-05" db="EMBL/GenBank/DDBJ databases">
        <title>Comparative analysis of secretome profiles of manganese(II)-oxidizing ascomycete fungi.</title>
        <authorList>
            <consortium name="DOE Joint Genome Institute"/>
            <person name="Zeiner C.A."/>
            <person name="Purvine S.O."/>
            <person name="Zink E.M."/>
            <person name="Wu S."/>
            <person name="Pasa-Tolic L."/>
            <person name="Chaput D.L."/>
            <person name="Haridas S."/>
            <person name="Grigoriev I.V."/>
            <person name="Santelli C.M."/>
            <person name="Hansel C.M."/>
        </authorList>
    </citation>
    <scope>NUCLEOTIDE SEQUENCE [LARGE SCALE GENOMIC DNA]</scope>
    <source>
        <strain evidence="8 10">SRC1lrK2f</strain>
    </source>
</reference>
<dbReference type="OMA" id="KWLFIEE"/>
<dbReference type="GeneID" id="29115104"/>
<dbReference type="KEGG" id="aalt:CC77DRAFT_1090187"/>
<name>A0A177E474_ALTAL</name>
<dbReference type="PANTHER" id="PTHR33048:SF47">
    <property type="entry name" value="INTEGRAL MEMBRANE PROTEIN-RELATED"/>
    <property type="match status" value="1"/>
</dbReference>
<evidence type="ECO:0000256" key="3">
    <source>
        <dbReference type="ARBA" id="ARBA00022989"/>
    </source>
</evidence>
<dbReference type="AlphaFoldDB" id="A0A177E474"/>
<evidence type="ECO:0000313" key="8">
    <source>
        <dbReference type="EMBL" id="OAG26271.1"/>
    </source>
</evidence>
<dbReference type="InterPro" id="IPR049326">
    <property type="entry name" value="Rhodopsin_dom_fungi"/>
</dbReference>
<feature type="transmembrane region" description="Helical" evidence="6">
    <location>
        <begin position="44"/>
        <end position="67"/>
    </location>
</feature>
<dbReference type="Proteomes" id="UP000077248">
    <property type="component" value="Unassembled WGS sequence"/>
</dbReference>
<evidence type="ECO:0000259" key="7">
    <source>
        <dbReference type="Pfam" id="PF20684"/>
    </source>
</evidence>
<dbReference type="Pfam" id="PF20684">
    <property type="entry name" value="Fung_rhodopsin"/>
    <property type="match status" value="1"/>
</dbReference>
<evidence type="ECO:0000256" key="4">
    <source>
        <dbReference type="ARBA" id="ARBA00023136"/>
    </source>
</evidence>
<evidence type="ECO:0000256" key="2">
    <source>
        <dbReference type="ARBA" id="ARBA00022692"/>
    </source>
</evidence>
<comment type="similarity">
    <text evidence="5">Belongs to the SAT4 family.</text>
</comment>
<evidence type="ECO:0000256" key="6">
    <source>
        <dbReference type="SAM" id="Phobius"/>
    </source>
</evidence>
<sequence length="419" mass="47383">MALATNLQPLAYAVAYVTFFLGTTSTFLRFYCRYIVSRIWGWDDYFAVVVFIFSLAQQGVLHMFLYWGCGLHMDVLNTIQQFEIVKWLFVEEIIYYSVHWVIKSAFLFFYLRLSPEITAFRYAVYAGVGLNTIVWACNMLLACIQCLPFDEILHPGTHADAYCMHKLIVLIGPCLLNIALDLYILILPISTIWSCQLPLRRKVAVLSVIAFGSISVIIATFRLIPLLQLGDQSGEPIDTSWILGKMVIIASLEVQFAIVAVNLPLLKKLFTSLADDDSLVEAPQDWKWKARRLSSNCSDDSEDDDFYVSGGNGRGHHWRKSKAMSHDSFRASIASSLASDEASLEAGVAVALPVLWVKTNVQTVRVGRGHVSRGHVVRSLVRYSFERVEDCFPRGHFLRTYGRPESRRPMSILPTCMEL</sequence>
<feature type="transmembrane region" description="Helical" evidence="6">
    <location>
        <begin position="203"/>
        <end position="221"/>
    </location>
</feature>
<dbReference type="Proteomes" id="UP000291422">
    <property type="component" value="Unassembled WGS sequence"/>
</dbReference>
<evidence type="ECO:0000256" key="5">
    <source>
        <dbReference type="ARBA" id="ARBA00038359"/>
    </source>
</evidence>
<reference evidence="11" key="2">
    <citation type="journal article" date="2019" name="bioRxiv">
        <title>Genomics, evolutionary history and diagnostics of the Alternaria alternata species group including apple and Asian pear pathotypes.</title>
        <authorList>
            <person name="Armitage A.D."/>
            <person name="Cockerton H.M."/>
            <person name="Sreenivasaprasad S."/>
            <person name="Woodhall J.W."/>
            <person name="Lane C.R."/>
            <person name="Harrison R.J."/>
            <person name="Clarkson J.P."/>
        </authorList>
    </citation>
    <scope>NUCLEOTIDE SEQUENCE [LARGE SCALE GENOMIC DNA]</scope>
    <source>
        <strain evidence="11">FERA 1177</strain>
    </source>
</reference>
<dbReference type="VEuPathDB" id="FungiDB:CC77DRAFT_1090187"/>
<keyword evidence="10" id="KW-1185">Reference proteome</keyword>
<dbReference type="GO" id="GO:0016020">
    <property type="term" value="C:membrane"/>
    <property type="evidence" value="ECO:0007669"/>
    <property type="project" value="UniProtKB-SubCell"/>
</dbReference>
<evidence type="ECO:0000313" key="11">
    <source>
        <dbReference type="Proteomes" id="UP000291422"/>
    </source>
</evidence>
<feature type="transmembrane region" description="Helical" evidence="6">
    <location>
        <begin position="123"/>
        <end position="147"/>
    </location>
</feature>
<reference evidence="9" key="3">
    <citation type="journal article" date="2019" name="J. ISSAAS">
        <title>Genomics, evolutionary history and diagnostics of the Alternaria alternata species group including apple and Asian pear pathotypes.</title>
        <authorList>
            <person name="Armitage A.D."/>
            <person name="Cockerton H.M."/>
            <person name="Sreenivasaprasad S."/>
            <person name="Woodhall J."/>
            <person name="Lane C."/>
            <person name="Harrison R.J."/>
            <person name="Clarkson J.P."/>
        </authorList>
    </citation>
    <scope>NUCLEOTIDE SEQUENCE</scope>
    <source>
        <strain evidence="9">FERA 1177</strain>
    </source>
</reference>
<feature type="domain" description="Rhodopsin" evidence="7">
    <location>
        <begin position="28"/>
        <end position="271"/>
    </location>
</feature>
<feature type="transmembrane region" description="Helical" evidence="6">
    <location>
        <begin position="167"/>
        <end position="191"/>
    </location>
</feature>
<keyword evidence="4 6" id="KW-0472">Membrane</keyword>
<feature type="transmembrane region" description="Helical" evidence="6">
    <location>
        <begin position="93"/>
        <end position="111"/>
    </location>
</feature>
<proteinExistence type="inferred from homology"/>
<feature type="transmembrane region" description="Helical" evidence="6">
    <location>
        <begin position="241"/>
        <end position="263"/>
    </location>
</feature>
<dbReference type="EMBL" id="KV441469">
    <property type="protein sequence ID" value="OAG26271.1"/>
    <property type="molecule type" value="Genomic_DNA"/>
</dbReference>
<evidence type="ECO:0000256" key="1">
    <source>
        <dbReference type="ARBA" id="ARBA00004141"/>
    </source>
</evidence>
<accession>A0A177E474</accession>
<dbReference type="EMBL" id="PDXD01000002">
    <property type="protein sequence ID" value="RYN81680.1"/>
    <property type="molecule type" value="Genomic_DNA"/>
</dbReference>
<dbReference type="PANTHER" id="PTHR33048">
    <property type="entry name" value="PTH11-LIKE INTEGRAL MEMBRANE PROTEIN (AFU_ORTHOLOGUE AFUA_5G11245)"/>
    <property type="match status" value="1"/>
</dbReference>
<dbReference type="RefSeq" id="XP_018391692.1">
    <property type="nucleotide sequence ID" value="XM_018529510.1"/>
</dbReference>
<keyword evidence="3 6" id="KW-1133">Transmembrane helix</keyword>